<dbReference type="Proteomes" id="UP001107558">
    <property type="component" value="Chromosome 4"/>
</dbReference>
<dbReference type="GO" id="GO:0005344">
    <property type="term" value="F:oxygen carrier activity"/>
    <property type="evidence" value="ECO:0007669"/>
    <property type="project" value="UniProtKB-KW"/>
</dbReference>
<dbReference type="InterPro" id="IPR009050">
    <property type="entry name" value="Globin-like_sf"/>
</dbReference>
<evidence type="ECO:0000256" key="2">
    <source>
        <dbReference type="ARBA" id="ARBA00022617"/>
    </source>
</evidence>
<reference evidence="8" key="1">
    <citation type="submission" date="2021-03" db="EMBL/GenBank/DDBJ databases">
        <title>Chromosome level genome of the anhydrobiotic midge Polypedilum vanderplanki.</title>
        <authorList>
            <person name="Yoshida Y."/>
            <person name="Kikawada T."/>
            <person name="Gusev O."/>
        </authorList>
    </citation>
    <scope>NUCLEOTIDE SEQUENCE</scope>
    <source>
        <strain evidence="8">NIAS01</strain>
        <tissue evidence="8">Whole body or cell culture</tissue>
    </source>
</reference>
<proteinExistence type="inferred from homology"/>
<name>A0A9J6BGU9_POLVA</name>
<evidence type="ECO:0000256" key="5">
    <source>
        <dbReference type="ARBA" id="ARBA00023004"/>
    </source>
</evidence>
<dbReference type="CDD" id="cd01040">
    <property type="entry name" value="Mb-like"/>
    <property type="match status" value="1"/>
</dbReference>
<sequence>MGNVVTNVQEIIASNKEPPTPELKQLTERQIEIIKSTWAIPYSKPLDSGEIILYTYLERFPMNQQKFAAFRNTPIIMLKGTPGFRSHAHKIMKIFATAIDALGTENGLQVILGVVTEIGKYHRRRGIEKKSFNQLRSVILDILSDVCKLDDEGKKAWNDLMDVVYHVIFNVLDEGKKINGKK</sequence>
<dbReference type="PRINTS" id="PR00611">
    <property type="entry name" value="ERYTHCRUORIN"/>
</dbReference>
<keyword evidence="1 6" id="KW-0813">Transport</keyword>
<evidence type="ECO:0000256" key="1">
    <source>
        <dbReference type="ARBA" id="ARBA00022448"/>
    </source>
</evidence>
<dbReference type="InterPro" id="IPR002336">
    <property type="entry name" value="Erythrocruorin"/>
</dbReference>
<keyword evidence="9" id="KW-1185">Reference proteome</keyword>
<dbReference type="OrthoDB" id="7779786at2759"/>
<keyword evidence="2 6" id="KW-0349">Heme</keyword>
<dbReference type="EMBL" id="JADBJN010000004">
    <property type="protein sequence ID" value="KAG5668880.1"/>
    <property type="molecule type" value="Genomic_DNA"/>
</dbReference>
<dbReference type="AlphaFoldDB" id="A0A9J6BGU9"/>
<gene>
    <name evidence="8" type="ORF">PVAND_016800</name>
</gene>
<dbReference type="Gene3D" id="1.10.490.10">
    <property type="entry name" value="Globins"/>
    <property type="match status" value="1"/>
</dbReference>
<evidence type="ECO:0000259" key="7">
    <source>
        <dbReference type="PROSITE" id="PS01033"/>
    </source>
</evidence>
<evidence type="ECO:0000256" key="6">
    <source>
        <dbReference type="RuleBase" id="RU000356"/>
    </source>
</evidence>
<dbReference type="Pfam" id="PF00042">
    <property type="entry name" value="Globin"/>
    <property type="match status" value="1"/>
</dbReference>
<evidence type="ECO:0000256" key="4">
    <source>
        <dbReference type="ARBA" id="ARBA00022723"/>
    </source>
</evidence>
<evidence type="ECO:0000256" key="3">
    <source>
        <dbReference type="ARBA" id="ARBA00022621"/>
    </source>
</evidence>
<dbReference type="GO" id="GO:0020037">
    <property type="term" value="F:heme binding"/>
    <property type="evidence" value="ECO:0007669"/>
    <property type="project" value="InterPro"/>
</dbReference>
<dbReference type="InterPro" id="IPR044399">
    <property type="entry name" value="Mb-like_M"/>
</dbReference>
<dbReference type="InterPro" id="IPR000971">
    <property type="entry name" value="Globin"/>
</dbReference>
<dbReference type="GO" id="GO:0019825">
    <property type="term" value="F:oxygen binding"/>
    <property type="evidence" value="ECO:0007669"/>
    <property type="project" value="InterPro"/>
</dbReference>
<dbReference type="PANTHER" id="PTHR47217:SF1">
    <property type="entry name" value="GLOBIN-LIKE PROTEIN"/>
    <property type="match status" value="1"/>
</dbReference>
<organism evidence="8 9">
    <name type="scientific">Polypedilum vanderplanki</name>
    <name type="common">Sleeping chironomid midge</name>
    <dbReference type="NCBI Taxonomy" id="319348"/>
    <lineage>
        <taxon>Eukaryota</taxon>
        <taxon>Metazoa</taxon>
        <taxon>Ecdysozoa</taxon>
        <taxon>Arthropoda</taxon>
        <taxon>Hexapoda</taxon>
        <taxon>Insecta</taxon>
        <taxon>Pterygota</taxon>
        <taxon>Neoptera</taxon>
        <taxon>Endopterygota</taxon>
        <taxon>Diptera</taxon>
        <taxon>Nematocera</taxon>
        <taxon>Chironomoidea</taxon>
        <taxon>Chironomidae</taxon>
        <taxon>Chironominae</taxon>
        <taxon>Polypedilum</taxon>
        <taxon>Polypedilum</taxon>
    </lineage>
</organism>
<accession>A0A9J6BGU9</accession>
<comment type="similarity">
    <text evidence="6">Belongs to the globin family.</text>
</comment>
<keyword evidence="5" id="KW-0408">Iron</keyword>
<dbReference type="InterPro" id="IPR012292">
    <property type="entry name" value="Globin/Proto"/>
</dbReference>
<dbReference type="SUPFAM" id="SSF46458">
    <property type="entry name" value="Globin-like"/>
    <property type="match status" value="1"/>
</dbReference>
<evidence type="ECO:0000313" key="9">
    <source>
        <dbReference type="Proteomes" id="UP001107558"/>
    </source>
</evidence>
<dbReference type="PROSITE" id="PS01033">
    <property type="entry name" value="GLOBIN"/>
    <property type="match status" value="1"/>
</dbReference>
<dbReference type="GO" id="GO:0005833">
    <property type="term" value="C:hemoglobin complex"/>
    <property type="evidence" value="ECO:0007669"/>
    <property type="project" value="InterPro"/>
</dbReference>
<keyword evidence="4" id="KW-0479">Metal-binding</keyword>
<dbReference type="GO" id="GO:0005576">
    <property type="term" value="C:extracellular region"/>
    <property type="evidence" value="ECO:0007669"/>
    <property type="project" value="InterPro"/>
</dbReference>
<feature type="domain" description="Globin" evidence="7">
    <location>
        <begin position="25"/>
        <end position="173"/>
    </location>
</feature>
<keyword evidence="3 6" id="KW-0561">Oxygen transport</keyword>
<evidence type="ECO:0000313" key="8">
    <source>
        <dbReference type="EMBL" id="KAG5668880.1"/>
    </source>
</evidence>
<dbReference type="GO" id="GO:0046872">
    <property type="term" value="F:metal ion binding"/>
    <property type="evidence" value="ECO:0007669"/>
    <property type="project" value="UniProtKB-KW"/>
</dbReference>
<dbReference type="PANTHER" id="PTHR47217">
    <property type="entry name" value="GLOBIN-LIKE PROTEIN"/>
    <property type="match status" value="1"/>
</dbReference>
<comment type="caution">
    <text evidence="8">The sequence shown here is derived from an EMBL/GenBank/DDBJ whole genome shotgun (WGS) entry which is preliminary data.</text>
</comment>
<protein>
    <recommendedName>
        <fullName evidence="7">Globin domain-containing protein</fullName>
    </recommendedName>
</protein>